<dbReference type="InterPro" id="IPR009071">
    <property type="entry name" value="HMG_box_dom"/>
</dbReference>
<dbReference type="Gene3D" id="1.10.30.10">
    <property type="entry name" value="High mobility group box domain"/>
    <property type="match status" value="1"/>
</dbReference>
<feature type="DNA-binding region" description="HMG box" evidence="6">
    <location>
        <begin position="960"/>
        <end position="998"/>
    </location>
</feature>
<keyword evidence="3 6" id="KW-0238">DNA-binding</keyword>
<dbReference type="Proteomes" id="UP000887566">
    <property type="component" value="Unplaced"/>
</dbReference>
<feature type="compositionally biased region" description="Acidic residues" evidence="7">
    <location>
        <begin position="879"/>
        <end position="898"/>
    </location>
</feature>
<evidence type="ECO:0000313" key="9">
    <source>
        <dbReference type="Proteomes" id="UP000887566"/>
    </source>
</evidence>
<evidence type="ECO:0000256" key="4">
    <source>
        <dbReference type="ARBA" id="ARBA00023163"/>
    </source>
</evidence>
<dbReference type="WBParaSite" id="PSAMB.scaffold2843size20922.g19391.t1">
    <property type="protein sequence ID" value="PSAMB.scaffold2843size20922.g19391.t1"/>
    <property type="gene ID" value="PSAMB.scaffold2843size20922.g19391"/>
</dbReference>
<reference evidence="10" key="1">
    <citation type="submission" date="2022-11" db="UniProtKB">
        <authorList>
            <consortium name="WormBaseParasite"/>
        </authorList>
    </citation>
    <scope>IDENTIFICATION</scope>
</reference>
<dbReference type="Pfam" id="PF00505">
    <property type="entry name" value="HMG_box"/>
    <property type="match status" value="1"/>
</dbReference>
<feature type="compositionally biased region" description="Polar residues" evidence="7">
    <location>
        <begin position="791"/>
        <end position="814"/>
    </location>
</feature>
<feature type="compositionally biased region" description="Polar residues" evidence="7">
    <location>
        <begin position="284"/>
        <end position="301"/>
    </location>
</feature>
<dbReference type="GO" id="GO:0000977">
    <property type="term" value="F:RNA polymerase II transcription regulatory region sequence-specific DNA binding"/>
    <property type="evidence" value="ECO:0007669"/>
    <property type="project" value="TreeGrafter"/>
</dbReference>
<evidence type="ECO:0000256" key="5">
    <source>
        <dbReference type="ARBA" id="ARBA00023242"/>
    </source>
</evidence>
<evidence type="ECO:0000256" key="1">
    <source>
        <dbReference type="ARBA" id="ARBA00022553"/>
    </source>
</evidence>
<evidence type="ECO:0000313" key="10">
    <source>
        <dbReference type="WBParaSite" id="PSAMB.scaffold2843size20922.g19391.t1"/>
    </source>
</evidence>
<evidence type="ECO:0000256" key="6">
    <source>
        <dbReference type="PROSITE-ProRule" id="PRU00267"/>
    </source>
</evidence>
<keyword evidence="1" id="KW-0597">Phosphoprotein</keyword>
<feature type="region of interest" description="Disordered" evidence="7">
    <location>
        <begin position="879"/>
        <end position="939"/>
    </location>
</feature>
<feature type="compositionally biased region" description="Polar residues" evidence="7">
    <location>
        <begin position="823"/>
        <end position="834"/>
    </location>
</feature>
<proteinExistence type="predicted"/>
<feature type="region of interest" description="Disordered" evidence="7">
    <location>
        <begin position="1"/>
        <end position="52"/>
    </location>
</feature>
<dbReference type="PANTHER" id="PTHR13059:SF13">
    <property type="entry name" value="PROTEIN CAPICUA HOMOLOG"/>
    <property type="match status" value="1"/>
</dbReference>
<dbReference type="SUPFAM" id="SSF47095">
    <property type="entry name" value="HMG-box"/>
    <property type="match status" value="1"/>
</dbReference>
<dbReference type="GO" id="GO:0000981">
    <property type="term" value="F:DNA-binding transcription factor activity, RNA polymerase II-specific"/>
    <property type="evidence" value="ECO:0007669"/>
    <property type="project" value="TreeGrafter"/>
</dbReference>
<protein>
    <submittedName>
        <fullName evidence="10">HMG box domain-containing protein</fullName>
    </submittedName>
</protein>
<feature type="domain" description="HMG box" evidence="8">
    <location>
        <begin position="960"/>
        <end position="998"/>
    </location>
</feature>
<keyword evidence="2" id="KW-0805">Transcription regulation</keyword>
<dbReference type="PANTHER" id="PTHR13059">
    <property type="entry name" value="HMG-BOX TRANSCRIPTION FACTOR BBX"/>
    <property type="match status" value="1"/>
</dbReference>
<dbReference type="InterPro" id="IPR052412">
    <property type="entry name" value="CC-Dev_Transcription_Reg"/>
</dbReference>
<dbReference type="GO" id="GO:0005634">
    <property type="term" value="C:nucleus"/>
    <property type="evidence" value="ECO:0007669"/>
    <property type="project" value="UniProtKB-UniRule"/>
</dbReference>
<dbReference type="InterPro" id="IPR036910">
    <property type="entry name" value="HMG_box_dom_sf"/>
</dbReference>
<feature type="region of interest" description="Disordered" evidence="7">
    <location>
        <begin position="773"/>
        <end position="843"/>
    </location>
</feature>
<dbReference type="PROSITE" id="PS50118">
    <property type="entry name" value="HMG_BOX_2"/>
    <property type="match status" value="1"/>
</dbReference>
<keyword evidence="4" id="KW-0804">Transcription</keyword>
<evidence type="ECO:0000256" key="3">
    <source>
        <dbReference type="ARBA" id="ARBA00023125"/>
    </source>
</evidence>
<organism evidence="9 10">
    <name type="scientific">Plectus sambesii</name>
    <dbReference type="NCBI Taxonomy" id="2011161"/>
    <lineage>
        <taxon>Eukaryota</taxon>
        <taxon>Metazoa</taxon>
        <taxon>Ecdysozoa</taxon>
        <taxon>Nematoda</taxon>
        <taxon>Chromadorea</taxon>
        <taxon>Plectida</taxon>
        <taxon>Plectina</taxon>
        <taxon>Plectoidea</taxon>
        <taxon>Plectidae</taxon>
        <taxon>Plectus</taxon>
    </lineage>
</organism>
<dbReference type="AlphaFoldDB" id="A0A914W1L4"/>
<feature type="compositionally biased region" description="Polar residues" evidence="7">
    <location>
        <begin position="215"/>
        <end position="229"/>
    </location>
</feature>
<evidence type="ECO:0000256" key="2">
    <source>
        <dbReference type="ARBA" id="ARBA00023015"/>
    </source>
</evidence>
<evidence type="ECO:0000256" key="7">
    <source>
        <dbReference type="SAM" id="MobiDB-lite"/>
    </source>
</evidence>
<name>A0A914W1L4_9BILA</name>
<accession>A0A914W1L4</accession>
<evidence type="ECO:0000259" key="8">
    <source>
        <dbReference type="PROSITE" id="PS50118"/>
    </source>
</evidence>
<keyword evidence="9" id="KW-1185">Reference proteome</keyword>
<feature type="region of interest" description="Disordered" evidence="7">
    <location>
        <begin position="648"/>
        <end position="668"/>
    </location>
</feature>
<keyword evidence="5 6" id="KW-0539">Nucleus</keyword>
<sequence>MQQQQQQQSARDESSSIHPKLRGKRGRAGDEQLTSSSADGGDPPAHKLSRAVEQRLFSTSSASADQAAATPPAAGFELCLSDWKGTRVLTKPPGHDAYLPGSIKLVRNNRDVGIQFDDCADQAPVFFNDVVDQKCLEIVSDQAPMPEHVKLGTVVRFNGTSSPSGEAVWVSRANVRLIRPPWYEEMAAAGETSTDTSASSSNSFVFGASHAPSANAMTPSTPMTPQSAPAGSIGGMRHGGVVSRISAGSGGESKKSSLGSNEADSDDDHSKDALQVDTDIGGSEQFSGASFSGNTTPRSVTSERAMAQLLTPTGQQPAGVFDEPGGSGSSGGSAAGALQQRYKKGEIVTTPGGIRKKFNGKQWRRLCSKEGCNKESQRRGYCSRHLSLKGKNLRMDGAPNMSPGSASGGMDWSHHPEFADFSPVDMPSAMRRGFDEAEVANTLLNLQNTRPQFQPGPGQAARMSPGVAANFPPPGHFLHPATPKDGYHTVRFMTPSGGLAGVQGALSEETLAALSAQLKSATSSGAIDSRTRTVETQFPTPQELLPLMPVPKKAAKSTGASALAAGSSRGRFALCFALRGMFCDSRIGAGAGASGRCRRRARRSFGVACDQLTAFFASAASTAVCRRLCGAVCASRPLRKCVYSHHSGPTTTTSRRGKGGLGGTERAVATRRPSTIRTAAAASAGDVVCVEYWRVVLFDNFYRSRTTNGVVRRRPLSGAYYKGVLWVLCPFNAPTTGRRRVFAWPVDSSVTGESSTVPWHHLIPFLTAQPFGPAHHSPQQAASKGCPVQPDGSQTTVTTMARSASHVTSNTTTASGGGRPPAHSSSGGSNSQLKESPASPVIKQQQPDAAIHFGACAVAMNDHCQCVCASTVHSLLDRDEIDDEDDDDDVFEDVGNDDESARQLDATEQFTLKKRRTQSLGALPKDEPKSPKKVRVSHQRSRTAKNGFVIVDALQQREHIRRPMNAFMIFSKRHRPLVHEKFPNRDNRTVSKILGEWW</sequence>
<feature type="region of interest" description="Disordered" evidence="7">
    <location>
        <begin position="213"/>
        <end position="301"/>
    </location>
</feature>